<dbReference type="PANTHER" id="PTHR11733:SF133">
    <property type="entry name" value="PHOSPHATE-REGULATING NEUTRAL ENDOPEPTIDASE PHEX"/>
    <property type="match status" value="1"/>
</dbReference>
<dbReference type="PANTHER" id="PTHR11733">
    <property type="entry name" value="ZINC METALLOPROTEASE FAMILY M13 NEPRILYSIN-RELATED"/>
    <property type="match status" value="1"/>
</dbReference>
<organism evidence="2">
    <name type="scientific">Amblyomma parvum</name>
    <name type="common">South American tick</name>
    <dbReference type="NCBI Taxonomy" id="251391"/>
    <lineage>
        <taxon>Eukaryota</taxon>
        <taxon>Metazoa</taxon>
        <taxon>Ecdysozoa</taxon>
        <taxon>Arthropoda</taxon>
        <taxon>Chelicerata</taxon>
        <taxon>Arachnida</taxon>
        <taxon>Acari</taxon>
        <taxon>Parasitiformes</taxon>
        <taxon>Ixodida</taxon>
        <taxon>Ixodoidea</taxon>
        <taxon>Ixodidae</taxon>
        <taxon>Amblyomminae</taxon>
        <taxon>Amblyomma</taxon>
    </lineage>
</organism>
<dbReference type="Pfam" id="PF01431">
    <property type="entry name" value="Peptidase_M13"/>
    <property type="match status" value="1"/>
</dbReference>
<evidence type="ECO:0000259" key="1">
    <source>
        <dbReference type="Pfam" id="PF01431"/>
    </source>
</evidence>
<dbReference type="InterPro" id="IPR000718">
    <property type="entry name" value="Peptidase_M13"/>
</dbReference>
<dbReference type="GO" id="GO:0005886">
    <property type="term" value="C:plasma membrane"/>
    <property type="evidence" value="ECO:0007669"/>
    <property type="project" value="TreeGrafter"/>
</dbReference>
<dbReference type="SUPFAM" id="SSF55486">
    <property type="entry name" value="Metalloproteases ('zincins'), catalytic domain"/>
    <property type="match status" value="1"/>
</dbReference>
<proteinExistence type="evidence at transcript level"/>
<evidence type="ECO:0000313" key="2">
    <source>
        <dbReference type="EMBL" id="JAC26441.1"/>
    </source>
</evidence>
<dbReference type="Gene3D" id="3.40.390.10">
    <property type="entry name" value="Collagenase (Catalytic Domain)"/>
    <property type="match status" value="1"/>
</dbReference>
<feature type="non-terminal residue" evidence="2">
    <location>
        <position position="1"/>
    </location>
</feature>
<name>A0A023FX95_AMBPA</name>
<accession>A0A023FX95</accession>
<reference evidence="2" key="1">
    <citation type="submission" date="2014-03" db="EMBL/GenBank/DDBJ databases">
        <title>The sialotranscriptome of Amblyomma triste, Amblyomma parvum and Amblyomma cajennense ticks, uncovered by 454-based RNA-seq.</title>
        <authorList>
            <person name="Garcia G.R."/>
            <person name="Gardinassi L.G."/>
            <person name="Ribeiro J.M."/>
            <person name="Anatrielo E."/>
            <person name="Ferreira B.R."/>
            <person name="Moreira H.N."/>
            <person name="Mafra C."/>
            <person name="Olegario M.M."/>
            <person name="Szabo P.J."/>
            <person name="Miranda-Santos I.K."/>
            <person name="Maruyama S.R."/>
        </authorList>
    </citation>
    <scope>NUCLEOTIDE SEQUENCE</scope>
    <source>
        <strain evidence="2">Araguapaz</strain>
        <tissue evidence="2">Salivary glands</tissue>
    </source>
</reference>
<dbReference type="InterPro" id="IPR018497">
    <property type="entry name" value="Peptidase_M13_C"/>
</dbReference>
<dbReference type="InterPro" id="IPR042089">
    <property type="entry name" value="Peptidase_M13_dom_2"/>
</dbReference>
<dbReference type="InterPro" id="IPR024079">
    <property type="entry name" value="MetalloPept_cat_dom_sf"/>
</dbReference>
<protein>
    <submittedName>
        <fullName evidence="2">Putative m13 family peptidase</fullName>
    </submittedName>
</protein>
<sequence length="344" mass="39534">GERNRTFVPERFFGSASISKASKVASHLSTIFKEFITSNTWMDQSTRNSMTKWVDVLEYHIGASPKLLDTGYVEGQYDLMTFPPKGSLLLVYFFACRENIFLQKLKLLGKTYQKGDIWPVSPLETTNTYYSSGQSLDLPAGALQDPIFKPEAALSHTYGSMATLVAETFAVGLTEEGCVWNYPHGKYEWTRKTKTNFESRLQCLRIRRRQSNLPPQKEEATAAERFDRKGDDDTLAWKFFDHLGLRASFKAYKTLITSCKQQCQQDKIFEEARHLRGFFVSYTRRHCRPHATTHNERRVNFVLKTFKEFATAFGCTDGQKMKAEDNCDIMPKDSKRRTQSAKHA</sequence>
<dbReference type="AlphaFoldDB" id="A0A023FX95"/>
<dbReference type="GO" id="GO:0004222">
    <property type="term" value="F:metalloendopeptidase activity"/>
    <property type="evidence" value="ECO:0007669"/>
    <property type="project" value="InterPro"/>
</dbReference>
<dbReference type="PROSITE" id="PS51885">
    <property type="entry name" value="NEPRILYSIN"/>
    <property type="match status" value="1"/>
</dbReference>
<dbReference type="GO" id="GO:0016485">
    <property type="term" value="P:protein processing"/>
    <property type="evidence" value="ECO:0007669"/>
    <property type="project" value="TreeGrafter"/>
</dbReference>
<dbReference type="Gene3D" id="1.10.1380.10">
    <property type="entry name" value="Neutral endopeptidase , domain2"/>
    <property type="match status" value="1"/>
</dbReference>
<feature type="domain" description="Peptidase M13 C-terminal" evidence="1">
    <location>
        <begin position="127"/>
        <end position="329"/>
    </location>
</feature>
<dbReference type="EMBL" id="GBBL01000879">
    <property type="protein sequence ID" value="JAC26441.1"/>
    <property type="molecule type" value="mRNA"/>
</dbReference>